<evidence type="ECO:0000313" key="3">
    <source>
        <dbReference type="Proteomes" id="UP000249239"/>
    </source>
</evidence>
<evidence type="ECO:0008006" key="4">
    <source>
        <dbReference type="Google" id="ProtNLM"/>
    </source>
</evidence>
<comment type="caution">
    <text evidence="2">The sequence shown here is derived from an EMBL/GenBank/DDBJ whole genome shotgun (WGS) entry which is preliminary data.</text>
</comment>
<protein>
    <recommendedName>
        <fullName evidence="4">Porin</fullName>
    </recommendedName>
</protein>
<dbReference type="OrthoDB" id="1120523at2"/>
<dbReference type="SUPFAM" id="SSF56935">
    <property type="entry name" value="Porins"/>
    <property type="match status" value="1"/>
</dbReference>
<name>A0A2W7NU05_9BACT</name>
<dbReference type="RefSeq" id="WP_146260618.1">
    <property type="nucleotide sequence ID" value="NZ_QKZK01000003.1"/>
</dbReference>
<evidence type="ECO:0000313" key="2">
    <source>
        <dbReference type="EMBL" id="PZX20084.1"/>
    </source>
</evidence>
<proteinExistence type="predicted"/>
<reference evidence="2 3" key="1">
    <citation type="submission" date="2018-06" db="EMBL/GenBank/DDBJ databases">
        <title>Genomic Encyclopedia of Archaeal and Bacterial Type Strains, Phase II (KMG-II): from individual species to whole genera.</title>
        <authorList>
            <person name="Goeker M."/>
        </authorList>
    </citation>
    <scope>NUCLEOTIDE SEQUENCE [LARGE SCALE GENOMIC DNA]</scope>
    <source>
        <strain evidence="2 3">DSM 6779</strain>
    </source>
</reference>
<dbReference type="AlphaFoldDB" id="A0A2W7NU05"/>
<keyword evidence="3" id="KW-1185">Reference proteome</keyword>
<evidence type="ECO:0000256" key="1">
    <source>
        <dbReference type="SAM" id="SignalP"/>
    </source>
</evidence>
<dbReference type="InterPro" id="IPR023614">
    <property type="entry name" value="Porin_dom_sf"/>
</dbReference>
<gene>
    <name evidence="2" type="ORF">LX69_00536</name>
</gene>
<keyword evidence="1" id="KW-0732">Signal</keyword>
<feature type="signal peptide" evidence="1">
    <location>
        <begin position="1"/>
        <end position="26"/>
    </location>
</feature>
<feature type="chain" id="PRO_5015884325" description="Porin" evidence="1">
    <location>
        <begin position="27"/>
        <end position="378"/>
    </location>
</feature>
<sequence length="378" mass="42722">MYNTTTLSKKWMTLAVAAFCLTPAVAQETEWEAQTRITGYIATEANYFHDLEGTYKQYGVSLSEAGLLTSYQPTSNITIKGVFVYRPDLTIDQMINEANAEWKATSFLNVKVGRFLTPLSPMNTYYYAPVNNSATLPFVISHHEFFPLNMDAVSINGVVGENIRFDYDLFAGGYRNALWLKTGPVGLFGTEDEYYGALEKIGYKLNTSSANQALSFGGGAHAGVSFDEYFTIGANVMLSDKEKASTTFDNPYDPANPFIIDLDVNRIAYGLNFKAKYNNLQLLGEVWKNEMNFKNEAFNLDNDYNVNCSFIEVSNNFGKLIPYVRFEYHDAAGVEYNRYTTGINYKPIFETTLKLEYLYYQHDIKDINGFVASVIYSF</sequence>
<dbReference type="Proteomes" id="UP000249239">
    <property type="component" value="Unassembled WGS sequence"/>
</dbReference>
<dbReference type="EMBL" id="QKZK01000003">
    <property type="protein sequence ID" value="PZX20084.1"/>
    <property type="molecule type" value="Genomic_DNA"/>
</dbReference>
<dbReference type="Gene3D" id="2.40.160.10">
    <property type="entry name" value="Porin"/>
    <property type="match status" value="1"/>
</dbReference>
<accession>A0A2W7NU05</accession>
<organism evidence="2 3">
    <name type="scientific">Breznakibacter xylanolyticus</name>
    <dbReference type="NCBI Taxonomy" id="990"/>
    <lineage>
        <taxon>Bacteria</taxon>
        <taxon>Pseudomonadati</taxon>
        <taxon>Bacteroidota</taxon>
        <taxon>Bacteroidia</taxon>
        <taxon>Marinilabiliales</taxon>
        <taxon>Marinilabiliaceae</taxon>
        <taxon>Breznakibacter</taxon>
    </lineage>
</organism>